<keyword evidence="4 6" id="KW-0378">Hydrolase</keyword>
<evidence type="ECO:0000256" key="1">
    <source>
        <dbReference type="ARBA" id="ARBA00001968"/>
    </source>
</evidence>
<dbReference type="GO" id="GO:0036218">
    <property type="term" value="F:dTTP diphosphatase activity"/>
    <property type="evidence" value="ECO:0007669"/>
    <property type="project" value="RHEA"/>
</dbReference>
<evidence type="ECO:0000256" key="4">
    <source>
        <dbReference type="ARBA" id="ARBA00022801"/>
    </source>
</evidence>
<protein>
    <recommendedName>
        <fullName evidence="6">dTTP/UTP pyrophosphatase</fullName>
        <shortName evidence="6">dTTPase/UTPase</shortName>
        <ecNumber evidence="6">3.6.1.9</ecNumber>
    </recommendedName>
    <alternativeName>
        <fullName evidence="6">Nucleoside triphosphate pyrophosphatase</fullName>
    </alternativeName>
    <alternativeName>
        <fullName evidence="6">Nucleotide pyrophosphatase</fullName>
        <shortName evidence="6">Nucleotide PPase</shortName>
    </alternativeName>
</protein>
<dbReference type="CDD" id="cd00555">
    <property type="entry name" value="Maf"/>
    <property type="match status" value="1"/>
</dbReference>
<dbReference type="HAMAP" id="MF_00528">
    <property type="entry name" value="Maf"/>
    <property type="match status" value="1"/>
</dbReference>
<dbReference type="HOGENOM" id="CLU_040416_0_0_0"/>
<dbReference type="RefSeq" id="WP_005911757.1">
    <property type="nucleotide sequence ID" value="NZ_KQ235735.1"/>
</dbReference>
<evidence type="ECO:0000313" key="7">
    <source>
        <dbReference type="EMBL" id="EEO39589.1"/>
    </source>
</evidence>
<feature type="site" description="Important for substrate specificity" evidence="6">
    <location>
        <position position="150"/>
    </location>
</feature>
<dbReference type="InterPro" id="IPR003697">
    <property type="entry name" value="Maf-like"/>
</dbReference>
<comment type="similarity">
    <text evidence="6">Belongs to the Maf family. YhdE subfamily.</text>
</comment>
<comment type="cofactor">
    <cofactor evidence="1 6">
        <name>a divalent metal cation</name>
        <dbReference type="ChEBI" id="CHEBI:60240"/>
    </cofactor>
</comment>
<feature type="active site" description="Proton acceptor" evidence="6">
    <location>
        <position position="65"/>
    </location>
</feature>
<evidence type="ECO:0000256" key="5">
    <source>
        <dbReference type="ARBA" id="ARBA00023080"/>
    </source>
</evidence>
<dbReference type="InterPro" id="IPR029001">
    <property type="entry name" value="ITPase-like_fam"/>
</dbReference>
<evidence type="ECO:0000256" key="6">
    <source>
        <dbReference type="HAMAP-Rule" id="MF_00528"/>
    </source>
</evidence>
<dbReference type="PIRSF" id="PIRSF006305">
    <property type="entry name" value="Maf"/>
    <property type="match status" value="1"/>
</dbReference>
<dbReference type="NCBIfam" id="TIGR00172">
    <property type="entry name" value="maf"/>
    <property type="match status" value="1"/>
</dbReference>
<feature type="site" description="Important for substrate specificity" evidence="6">
    <location>
        <position position="66"/>
    </location>
</feature>
<keyword evidence="5 6" id="KW-0546">Nucleotide metabolism</keyword>
<accession>A0A0M1VT10</accession>
<name>A0A0M1VT10_FUSVC</name>
<dbReference type="GO" id="GO:0009117">
    <property type="term" value="P:nucleotide metabolic process"/>
    <property type="evidence" value="ECO:0007669"/>
    <property type="project" value="UniProtKB-KW"/>
</dbReference>
<feature type="site" description="Important for substrate specificity" evidence="6">
    <location>
        <position position="9"/>
    </location>
</feature>
<sequence length="192" mass="21963">MILASNSQRRQEILKDAGFNFKVITSNIEETSDKKIITERILDIAEKKLEQIAKNNKNKFILAADTVVELNGKIFGKPKNREEAFSFLKTLSGQIHRVITAYVFKNISKNILIKEIVVSEVKFFDLDDETINWYLDTGEPFDKAGAYGIQGYGRILVEKINGDFYSIMGFPISNFLENLRKIGYKISQIDKI</sequence>
<dbReference type="PANTHER" id="PTHR43213:SF5">
    <property type="entry name" value="BIFUNCTIONAL DTTP_UTP PYROPHOSPHATASE_METHYLTRANSFERASE PROTEIN-RELATED"/>
    <property type="match status" value="1"/>
</dbReference>
<dbReference type="eggNOG" id="COG0424">
    <property type="taxonomic scope" value="Bacteria"/>
</dbReference>
<comment type="caution">
    <text evidence="6">Lacks conserved residue(s) required for the propagation of feature annotation.</text>
</comment>
<comment type="catalytic activity">
    <reaction evidence="6">
        <text>dTTP + H2O = dTMP + diphosphate + H(+)</text>
        <dbReference type="Rhea" id="RHEA:28534"/>
        <dbReference type="ChEBI" id="CHEBI:15377"/>
        <dbReference type="ChEBI" id="CHEBI:15378"/>
        <dbReference type="ChEBI" id="CHEBI:33019"/>
        <dbReference type="ChEBI" id="CHEBI:37568"/>
        <dbReference type="ChEBI" id="CHEBI:63528"/>
        <dbReference type="EC" id="3.6.1.9"/>
    </reaction>
</comment>
<evidence type="ECO:0000256" key="3">
    <source>
        <dbReference type="ARBA" id="ARBA00022490"/>
    </source>
</evidence>
<dbReference type="FunFam" id="3.90.950.10:FF:000005">
    <property type="entry name" value="7-methyl-GTP pyrophosphatase"/>
    <property type="match status" value="1"/>
</dbReference>
<reference evidence="7 8" key="1">
    <citation type="submission" date="2011-10" db="EMBL/GenBank/DDBJ databases">
        <title>The Genome Sequence of Fusobacterium sp. 4_1_13.</title>
        <authorList>
            <consortium name="The Broad Institute Genome Sequencing Platform"/>
            <person name="Earl A."/>
            <person name="Ward D."/>
            <person name="Feldgarden M."/>
            <person name="Gevers D."/>
            <person name="Strauss J."/>
            <person name="Ambrose C."/>
            <person name="Allen-Vercoe E."/>
            <person name="Young S.K."/>
            <person name="Zeng Q."/>
            <person name="Gargeya S."/>
            <person name="Fitzgerald M."/>
            <person name="Haas B."/>
            <person name="Abouelleil A."/>
            <person name="Alvarado L."/>
            <person name="Arachchi H.M."/>
            <person name="Berlin A."/>
            <person name="Brown A."/>
            <person name="Chapman S.B."/>
            <person name="Chen Z."/>
            <person name="Dunbar C."/>
            <person name="Freedman E."/>
            <person name="Gearin G."/>
            <person name="Goldberg J."/>
            <person name="Griggs A."/>
            <person name="Gujja S."/>
            <person name="Heiman D."/>
            <person name="Howarth C."/>
            <person name="Larson L."/>
            <person name="Lui A."/>
            <person name="MacDonald P.J."/>
            <person name="Montmayeur A."/>
            <person name="Murphy C."/>
            <person name="Neiman D."/>
            <person name="Pearson M."/>
            <person name="Priest M."/>
            <person name="Roberts A."/>
            <person name="Saif S."/>
            <person name="Shea T."/>
            <person name="Shenoy N."/>
            <person name="Sisk P."/>
            <person name="Stolte C."/>
            <person name="Sykes S."/>
            <person name="Wortman J."/>
            <person name="Nusbaum C."/>
            <person name="Birren B."/>
        </authorList>
    </citation>
    <scope>NUCLEOTIDE SEQUENCE [LARGE SCALE GENOMIC DNA]</scope>
    <source>
        <strain evidence="7 8">4_1_13</strain>
    </source>
</reference>
<organism evidence="7 8">
    <name type="scientific">Fusobacterium vincentii 4_1_13</name>
    <dbReference type="NCBI Taxonomy" id="469606"/>
    <lineage>
        <taxon>Bacteria</taxon>
        <taxon>Fusobacteriati</taxon>
        <taxon>Fusobacteriota</taxon>
        <taxon>Fusobacteriia</taxon>
        <taxon>Fusobacteriales</taxon>
        <taxon>Fusobacteriaceae</taxon>
        <taxon>Fusobacterium</taxon>
    </lineage>
</organism>
<dbReference type="Proteomes" id="UP000004925">
    <property type="component" value="Unassembled WGS sequence"/>
</dbReference>
<comment type="function">
    <text evidence="6">Nucleoside triphosphate pyrophosphatase that hydrolyzes dTTP and UTP. May have a dual role in cell division arrest and in preventing the incorporation of modified nucleotides into cellular nucleic acids.</text>
</comment>
<comment type="catalytic activity">
    <reaction evidence="6">
        <text>UTP + H2O = UMP + diphosphate + H(+)</text>
        <dbReference type="Rhea" id="RHEA:29395"/>
        <dbReference type="ChEBI" id="CHEBI:15377"/>
        <dbReference type="ChEBI" id="CHEBI:15378"/>
        <dbReference type="ChEBI" id="CHEBI:33019"/>
        <dbReference type="ChEBI" id="CHEBI:46398"/>
        <dbReference type="ChEBI" id="CHEBI:57865"/>
        <dbReference type="EC" id="3.6.1.9"/>
    </reaction>
</comment>
<evidence type="ECO:0000313" key="8">
    <source>
        <dbReference type="Proteomes" id="UP000004925"/>
    </source>
</evidence>
<dbReference type="SUPFAM" id="SSF52972">
    <property type="entry name" value="ITPase-like"/>
    <property type="match status" value="1"/>
</dbReference>
<gene>
    <name evidence="7" type="ORF">FSCG_00302</name>
</gene>
<evidence type="ECO:0000256" key="2">
    <source>
        <dbReference type="ARBA" id="ARBA00004496"/>
    </source>
</evidence>
<keyword evidence="3 6" id="KW-0963">Cytoplasm</keyword>
<dbReference type="Gene3D" id="3.90.950.10">
    <property type="match status" value="1"/>
</dbReference>
<dbReference type="GO" id="GO:0036221">
    <property type="term" value="F:UTP diphosphatase activity"/>
    <property type="evidence" value="ECO:0007669"/>
    <property type="project" value="RHEA"/>
</dbReference>
<dbReference type="PANTHER" id="PTHR43213">
    <property type="entry name" value="BIFUNCTIONAL DTTP/UTP PYROPHOSPHATASE/METHYLTRANSFERASE PROTEIN-RELATED"/>
    <property type="match status" value="1"/>
</dbReference>
<proteinExistence type="inferred from homology"/>
<dbReference type="AlphaFoldDB" id="A0A0M1VT10"/>
<dbReference type="EC" id="3.6.1.9" evidence="6"/>
<comment type="subcellular location">
    <subcellularLocation>
        <location evidence="2 6">Cytoplasm</location>
    </subcellularLocation>
</comment>
<dbReference type="Pfam" id="PF02545">
    <property type="entry name" value="Maf"/>
    <property type="match status" value="1"/>
</dbReference>
<dbReference type="EMBL" id="ACDE02000013">
    <property type="protein sequence ID" value="EEO39589.1"/>
    <property type="molecule type" value="Genomic_DNA"/>
</dbReference>
<dbReference type="GeneID" id="79798637"/>
<dbReference type="GO" id="GO:0005737">
    <property type="term" value="C:cytoplasm"/>
    <property type="evidence" value="ECO:0007669"/>
    <property type="project" value="UniProtKB-SubCell"/>
</dbReference>
<comment type="caution">
    <text evidence="7">The sequence shown here is derived from an EMBL/GenBank/DDBJ whole genome shotgun (WGS) entry which is preliminary data.</text>
</comment>